<proteinExistence type="predicted"/>
<evidence type="ECO:0000313" key="1">
    <source>
        <dbReference type="EMBL" id="PAX16464.1"/>
    </source>
</evidence>
<name>A0A2A2T4N8_9BURK</name>
<protein>
    <submittedName>
        <fullName evidence="1">Uncharacterized protein</fullName>
    </submittedName>
</protein>
<evidence type="ECO:0000313" key="2">
    <source>
        <dbReference type="Proteomes" id="UP000217780"/>
    </source>
</evidence>
<organism evidence="1 2">
    <name type="scientific">Vandammella animalimorsus</name>
    <dbReference type="NCBI Taxonomy" id="2029117"/>
    <lineage>
        <taxon>Bacteria</taxon>
        <taxon>Pseudomonadati</taxon>
        <taxon>Pseudomonadota</taxon>
        <taxon>Betaproteobacteria</taxon>
        <taxon>Burkholderiales</taxon>
        <taxon>Comamonadaceae</taxon>
        <taxon>Vandammella</taxon>
    </lineage>
</organism>
<dbReference type="RefSeq" id="WP_095542574.1">
    <property type="nucleotide sequence ID" value="NZ_NSJC01000009.1"/>
</dbReference>
<reference evidence="1 2" key="1">
    <citation type="submission" date="2017-08" db="EMBL/GenBank/DDBJ databases">
        <title>WGS of Clinical strains of the CDC Group NO-1 linked to zoonotic infections in humans.</title>
        <authorList>
            <person name="Bernier A.-M."/>
            <person name="Bernard K."/>
        </authorList>
    </citation>
    <scope>NUCLEOTIDE SEQUENCE [LARGE SCALE GENOMIC DNA]</scope>
    <source>
        <strain evidence="1 2">NML91-0035</strain>
    </source>
</reference>
<dbReference type="AlphaFoldDB" id="A0A2A2T4N8"/>
<accession>A0A2A2T4N8</accession>
<dbReference type="EMBL" id="NTBI01000007">
    <property type="protein sequence ID" value="PAX16464.1"/>
    <property type="molecule type" value="Genomic_DNA"/>
</dbReference>
<comment type="caution">
    <text evidence="1">The sequence shown here is derived from an EMBL/GenBank/DDBJ whole genome shotgun (WGS) entry which is preliminary data.</text>
</comment>
<dbReference type="GeneID" id="93874780"/>
<dbReference type="Proteomes" id="UP000217780">
    <property type="component" value="Unassembled WGS sequence"/>
</dbReference>
<sequence length="268" mass="28290">MGGKSSKIPAPPPELVAAQIESLGIQNDAVRRLVGLSEEMAPLQRQQLQQTIEQSKQLWHWNEQDRQFALQKRDQLSGIQDAIASDATTFSETGRREQLAGQSDADVAQAFGMQRQAMDRQMARMGVNPNDGRAMAGKGAMAISEALARVQGRKVAGDTARAERLQLYDRANNALAGYPSMTMGAQGQGVNTMGAGLSAFNAGIGGMMQTHQGVAGAAGQMGSSAANMYGVQMNAHLQDRANRAAGWQAFGTALGSIGGAFLGKKLGL</sequence>
<gene>
    <name evidence="1" type="ORF">CLI92_09020</name>
</gene>